<evidence type="ECO:0000313" key="4">
    <source>
        <dbReference type="Proteomes" id="UP000663760"/>
    </source>
</evidence>
<reference evidence="3" key="1">
    <citation type="submission" date="2020-02" db="EMBL/GenBank/DDBJ databases">
        <authorList>
            <person name="Scholz U."/>
            <person name="Mascher M."/>
            <person name="Fiebig A."/>
        </authorList>
    </citation>
    <scope>NUCLEOTIDE SEQUENCE</scope>
</reference>
<dbReference type="Pfam" id="PF03468">
    <property type="entry name" value="XS"/>
    <property type="match status" value="1"/>
</dbReference>
<dbReference type="InterPro" id="IPR038588">
    <property type="entry name" value="XS_domain_sf"/>
</dbReference>
<proteinExistence type="predicted"/>
<feature type="compositionally biased region" description="Polar residues" evidence="1">
    <location>
        <begin position="41"/>
        <end position="50"/>
    </location>
</feature>
<dbReference type="Proteomes" id="UP000663760">
    <property type="component" value="Chromosome 5"/>
</dbReference>
<feature type="region of interest" description="Disordered" evidence="1">
    <location>
        <begin position="559"/>
        <end position="687"/>
    </location>
</feature>
<dbReference type="GO" id="GO:0031047">
    <property type="term" value="P:regulatory ncRNA-mediated gene silencing"/>
    <property type="evidence" value="ECO:0007669"/>
    <property type="project" value="InterPro"/>
</dbReference>
<feature type="compositionally biased region" description="Basic and acidic residues" evidence="1">
    <location>
        <begin position="485"/>
        <end position="497"/>
    </location>
</feature>
<feature type="compositionally biased region" description="Basic and acidic residues" evidence="1">
    <location>
        <begin position="353"/>
        <end position="371"/>
    </location>
</feature>
<feature type="region of interest" description="Disordered" evidence="1">
    <location>
        <begin position="271"/>
        <end position="385"/>
    </location>
</feature>
<feature type="compositionally biased region" description="Gly residues" evidence="1">
    <location>
        <begin position="1"/>
        <end position="12"/>
    </location>
</feature>
<dbReference type="Gene3D" id="3.30.70.2890">
    <property type="entry name" value="XS domain"/>
    <property type="match status" value="1"/>
</dbReference>
<evidence type="ECO:0000259" key="2">
    <source>
        <dbReference type="Pfam" id="PF03468"/>
    </source>
</evidence>
<feature type="compositionally biased region" description="Basic and acidic residues" evidence="1">
    <location>
        <begin position="27"/>
        <end position="36"/>
    </location>
</feature>
<evidence type="ECO:0000313" key="3">
    <source>
        <dbReference type="EMBL" id="CAA7397086.1"/>
    </source>
</evidence>
<dbReference type="PANTHER" id="PTHR46619:SF2">
    <property type="entry name" value="XS DOMAIN PROTEIN"/>
    <property type="match status" value="1"/>
</dbReference>
<feature type="region of interest" description="Disordered" evidence="1">
    <location>
        <begin position="217"/>
        <end position="240"/>
    </location>
</feature>
<name>A0A7I8KIH9_SPIIN</name>
<dbReference type="AlphaFoldDB" id="A0A7I8KIH9"/>
<feature type="region of interest" description="Disordered" evidence="1">
    <location>
        <begin position="890"/>
        <end position="914"/>
    </location>
</feature>
<gene>
    <name evidence="3" type="ORF">SI8410_05007749</name>
</gene>
<dbReference type="PANTHER" id="PTHR46619">
    <property type="entry name" value="RNA RECOGNITION MOTIF XS DOMAIN PROTEIN-RELATED"/>
    <property type="match status" value="1"/>
</dbReference>
<keyword evidence="4" id="KW-1185">Reference proteome</keyword>
<dbReference type="InterPro" id="IPR005380">
    <property type="entry name" value="XS_domain"/>
</dbReference>
<accession>A0A7I8KIH9</accession>
<feature type="compositionally biased region" description="Low complexity" evidence="1">
    <location>
        <begin position="277"/>
        <end position="295"/>
    </location>
</feature>
<sequence length="956" mass="107227">MRASRKGGGGASSGRDFSPPPHVSSSRSRDLTRRSEWGNYTICSRYSPTPGTVAMGHDGRRNPRRSSSVGRGRRSASIERGGYDAFDVAAAAAAAASRRHQQRQDRSPPPLPLQPWGGRGALVLDGDDGFYREYPGPESPSDLHLAANSKLGRVVKVREFRQHPHSGNGGPRTKLSCSSGTAIEDHGVMVQKSVYLEDDGSVRELFPLPPEQAVYQKEASALDSGSLGRTSGGSALRIGMRGAEEEPRYREYYSKGPAYEEEHGLRIYSGRDYSPYRAPFPSQRRPPAAASSSGAPRDEFLVSYRDELRRPSDDGLGRGGGFGSFRDEILGHDGYSRTHPLDTKTRRISPPPIRDEPRGRSFSEYERRGRDDDDDGEWYSGSGRSCKKVRWGSRGEFEVLGSGDMYPPPPGRRVDDIEVSPKMVRDSRIWDQRRYLEEGTISDYQEMEGVRGEYLGGSGSVSFAYKTKASHGGEVLQLGSRTSRYGRDDRVSYREPARSPPPSLSERYTGGALRRTLSPPREGMDMEELDNGEAPLERVLPGRDYMTEEEINILRETRNARAIELNEEEERWADEERMETPSPRRPHFDRSRLRTLPRRVSDSGDWLPSDGSFVQSGGGGQGSDLKRRLRPGFHSSFSSDRRRDFDRSQRSRKKGLEDQRTLSDFDGNALENERHRAKNDPPEDTEEFRQQLHKAFLRFSKLLNEDPIQQEKYRDGGKARGLLCCVCGSQSKEFVDTHSLVTHAFHSLKIGLRTEHLGLHKALCVLMCWNWLVSPDNSRAYQMRPGPEHEALKEDLIIWPPVVIVRNFSVINTATTTTTTTTTTTEGPTVVKEDLEKILKEMKIEVGKVKVCGGKPSDQRTLLVKFMATFSGLQEADRLHRLFTERKHGRKELDDAASMQSSGDGAEPQVEGGQRLYGHIGTVEDLDRLDPETKRRCILKSRREIEDIADAPVKVE</sequence>
<feature type="domain" description="XS" evidence="2">
    <location>
        <begin position="794"/>
        <end position="927"/>
    </location>
</feature>
<feature type="region of interest" description="Disordered" evidence="1">
    <location>
        <begin position="480"/>
        <end position="543"/>
    </location>
</feature>
<dbReference type="OrthoDB" id="777694at2759"/>
<organism evidence="3 4">
    <name type="scientific">Spirodela intermedia</name>
    <name type="common">Intermediate duckweed</name>
    <dbReference type="NCBI Taxonomy" id="51605"/>
    <lineage>
        <taxon>Eukaryota</taxon>
        <taxon>Viridiplantae</taxon>
        <taxon>Streptophyta</taxon>
        <taxon>Embryophyta</taxon>
        <taxon>Tracheophyta</taxon>
        <taxon>Spermatophyta</taxon>
        <taxon>Magnoliopsida</taxon>
        <taxon>Liliopsida</taxon>
        <taxon>Araceae</taxon>
        <taxon>Lemnoideae</taxon>
        <taxon>Spirodela</taxon>
    </lineage>
</organism>
<dbReference type="EMBL" id="LR746268">
    <property type="protein sequence ID" value="CAA7397086.1"/>
    <property type="molecule type" value="Genomic_DNA"/>
</dbReference>
<feature type="compositionally biased region" description="Basic and acidic residues" evidence="1">
    <location>
        <begin position="296"/>
        <end position="316"/>
    </location>
</feature>
<protein>
    <recommendedName>
        <fullName evidence="2">XS domain-containing protein</fullName>
    </recommendedName>
</protein>
<feature type="compositionally biased region" description="Basic and acidic residues" evidence="1">
    <location>
        <begin position="325"/>
        <end position="345"/>
    </location>
</feature>
<feature type="region of interest" description="Disordered" evidence="1">
    <location>
        <begin position="160"/>
        <end position="179"/>
    </location>
</feature>
<feature type="compositionally biased region" description="Basic and acidic residues" evidence="1">
    <location>
        <begin position="671"/>
        <end position="681"/>
    </location>
</feature>
<evidence type="ECO:0000256" key="1">
    <source>
        <dbReference type="SAM" id="MobiDB-lite"/>
    </source>
</evidence>
<feature type="region of interest" description="Disordered" evidence="1">
    <location>
        <begin position="1"/>
        <end position="120"/>
    </location>
</feature>
<feature type="compositionally biased region" description="Basic and acidic residues" evidence="1">
    <location>
        <begin position="639"/>
        <end position="663"/>
    </location>
</feature>